<keyword evidence="3" id="KW-1185">Reference proteome</keyword>
<comment type="caution">
    <text evidence="2">The sequence shown here is derived from an EMBL/GenBank/DDBJ whole genome shotgun (WGS) entry which is preliminary data.</text>
</comment>
<dbReference type="EMBL" id="SRLO01000368">
    <property type="protein sequence ID" value="TNN58868.1"/>
    <property type="molecule type" value="Genomic_DNA"/>
</dbReference>
<evidence type="ECO:0000313" key="3">
    <source>
        <dbReference type="Proteomes" id="UP000314294"/>
    </source>
</evidence>
<name>A0A4Z2GZ31_9TELE</name>
<keyword evidence="1" id="KW-1133">Transmembrane helix</keyword>
<organism evidence="2 3">
    <name type="scientific">Liparis tanakae</name>
    <name type="common">Tanaka's snailfish</name>
    <dbReference type="NCBI Taxonomy" id="230148"/>
    <lineage>
        <taxon>Eukaryota</taxon>
        <taxon>Metazoa</taxon>
        <taxon>Chordata</taxon>
        <taxon>Craniata</taxon>
        <taxon>Vertebrata</taxon>
        <taxon>Euteleostomi</taxon>
        <taxon>Actinopterygii</taxon>
        <taxon>Neopterygii</taxon>
        <taxon>Teleostei</taxon>
        <taxon>Neoteleostei</taxon>
        <taxon>Acanthomorphata</taxon>
        <taxon>Eupercaria</taxon>
        <taxon>Perciformes</taxon>
        <taxon>Cottioidei</taxon>
        <taxon>Cottales</taxon>
        <taxon>Liparidae</taxon>
        <taxon>Liparis</taxon>
    </lineage>
</organism>
<feature type="transmembrane region" description="Helical" evidence="1">
    <location>
        <begin position="12"/>
        <end position="33"/>
    </location>
</feature>
<evidence type="ECO:0000256" key="1">
    <source>
        <dbReference type="SAM" id="Phobius"/>
    </source>
</evidence>
<feature type="transmembrane region" description="Helical" evidence="1">
    <location>
        <begin position="136"/>
        <end position="157"/>
    </location>
</feature>
<keyword evidence="1" id="KW-0472">Membrane</keyword>
<dbReference type="Proteomes" id="UP000314294">
    <property type="component" value="Unassembled WGS sequence"/>
</dbReference>
<keyword evidence="1" id="KW-0812">Transmembrane</keyword>
<evidence type="ECO:0000313" key="2">
    <source>
        <dbReference type="EMBL" id="TNN58868.1"/>
    </source>
</evidence>
<proteinExistence type="predicted"/>
<protein>
    <submittedName>
        <fullName evidence="2">Uncharacterized protein</fullName>
    </submittedName>
</protein>
<reference evidence="2 3" key="1">
    <citation type="submission" date="2019-03" db="EMBL/GenBank/DDBJ databases">
        <title>First draft genome of Liparis tanakae, snailfish: a comprehensive survey of snailfish specific genes.</title>
        <authorList>
            <person name="Kim W."/>
            <person name="Song I."/>
            <person name="Jeong J.-H."/>
            <person name="Kim D."/>
            <person name="Kim S."/>
            <person name="Ryu S."/>
            <person name="Song J.Y."/>
            <person name="Lee S.K."/>
        </authorList>
    </citation>
    <scope>NUCLEOTIDE SEQUENCE [LARGE SCALE GENOMIC DNA]</scope>
    <source>
        <tissue evidence="2">Muscle</tissue>
    </source>
</reference>
<sequence length="223" mass="24026">MKAEILSFISPVLGSFMGVLANTIIVITCAVSSPDPDLAAAESEELSTGGLNSCGPDGGGIRATGWFGETEGRQMLTWRDTQTMETVLLLLGWISKEQNALEANGLVGAQSDADAKPEAAKVSRHLQAEGTHLLQALHGVIFYLLQGIVLGSIIHLLRQKGGVGIKAIGLKAHQELTFNETTAVLPERFSEEFRESTAQNNLKRKIPVNLKLDVKLSFHKSHD</sequence>
<accession>A0A4Z2GZ31</accession>
<dbReference type="AlphaFoldDB" id="A0A4Z2GZ31"/>
<gene>
    <name evidence="2" type="ORF">EYF80_030878</name>
</gene>